<feature type="domain" description="C2H2-type" evidence="3">
    <location>
        <begin position="466"/>
        <end position="493"/>
    </location>
</feature>
<sequence length="493" mass="54938">MDLSPSQMYEFDDDPHYGYEPLSSQTQGVDQAPFDESYSLPYQPRATESYPPIPLDNHEPRVDHEVEEDFADALKQDEAGGDIPGDDEWWMDWKNNSESTYFSKEQMSQETLAATQESSFAETHRHPRPNGTTPEPGSSSNSLPDSQFLRTPPDPLVADSGQFPCLFDTSNKNFLHTLSPPYVTLSAHEFAENDSSGGALDFTRPASPMDDSYLMQGLVEQPQLSTPADIGDCPRREPVSLEDAFHRLRHVVMDDQSACMVPPPAETPQDHGGHEQIPPLLRVDTQCDGVRQQRSWSCRDLEQVAELDTMMDKCHGDESREQYSQPPALRTPEINVPPAATMKHLTPNMHLTLGLSSASNSLLSPYSTTPFSPFLGPPDDHESIRFYTRSTSNPTTTSNTATTSSDIDFMSSPPSPSPSISSVRSLDSALQCPVCHKDISNSKRYKDRKSNLRRHMRVKHGNGPKPTCSEPGCGKIFERSDALAKHRKNHHRL</sequence>
<evidence type="ECO:0000256" key="1">
    <source>
        <dbReference type="PROSITE-ProRule" id="PRU00042"/>
    </source>
</evidence>
<feature type="region of interest" description="Disordered" evidence="2">
    <location>
        <begin position="101"/>
        <end position="155"/>
    </location>
</feature>
<protein>
    <recommendedName>
        <fullName evidence="3">C2H2-type domain-containing protein</fullName>
    </recommendedName>
</protein>
<dbReference type="PROSITE" id="PS00028">
    <property type="entry name" value="ZINC_FINGER_C2H2_1"/>
    <property type="match status" value="1"/>
</dbReference>
<name>A0AAD9Z5U5_9LECA</name>
<dbReference type="Gene3D" id="3.30.160.60">
    <property type="entry name" value="Classic Zinc Finger"/>
    <property type="match status" value="1"/>
</dbReference>
<keyword evidence="1" id="KW-0862">Zinc</keyword>
<dbReference type="Proteomes" id="UP001276659">
    <property type="component" value="Unassembled WGS sequence"/>
</dbReference>
<keyword evidence="1" id="KW-0863">Zinc-finger</keyword>
<dbReference type="SMART" id="SM00355">
    <property type="entry name" value="ZnF_C2H2"/>
    <property type="match status" value="2"/>
</dbReference>
<dbReference type="InterPro" id="IPR013087">
    <property type="entry name" value="Znf_C2H2_type"/>
</dbReference>
<feature type="compositionally biased region" description="Basic residues" evidence="2">
    <location>
        <begin position="446"/>
        <end position="462"/>
    </location>
</feature>
<feature type="compositionally biased region" description="Polar residues" evidence="2">
    <location>
        <begin position="101"/>
        <end position="121"/>
    </location>
</feature>
<proteinExistence type="predicted"/>
<comment type="caution">
    <text evidence="4">The sequence shown here is derived from an EMBL/GenBank/DDBJ whole genome shotgun (WGS) entry which is preliminary data.</text>
</comment>
<dbReference type="EMBL" id="JASNWA010000009">
    <property type="protein sequence ID" value="KAK3170048.1"/>
    <property type="molecule type" value="Genomic_DNA"/>
</dbReference>
<evidence type="ECO:0000256" key="2">
    <source>
        <dbReference type="SAM" id="MobiDB-lite"/>
    </source>
</evidence>
<gene>
    <name evidence="4" type="ORF">OEA41_009433</name>
</gene>
<dbReference type="InterPro" id="IPR036236">
    <property type="entry name" value="Znf_C2H2_sf"/>
</dbReference>
<organism evidence="4 5">
    <name type="scientific">Lepraria neglecta</name>
    <dbReference type="NCBI Taxonomy" id="209136"/>
    <lineage>
        <taxon>Eukaryota</taxon>
        <taxon>Fungi</taxon>
        <taxon>Dikarya</taxon>
        <taxon>Ascomycota</taxon>
        <taxon>Pezizomycotina</taxon>
        <taxon>Lecanoromycetes</taxon>
        <taxon>OSLEUM clade</taxon>
        <taxon>Lecanoromycetidae</taxon>
        <taxon>Lecanorales</taxon>
        <taxon>Lecanorineae</taxon>
        <taxon>Stereocaulaceae</taxon>
        <taxon>Lepraria</taxon>
    </lineage>
</organism>
<dbReference type="SUPFAM" id="SSF57667">
    <property type="entry name" value="beta-beta-alpha zinc fingers"/>
    <property type="match status" value="1"/>
</dbReference>
<evidence type="ECO:0000313" key="5">
    <source>
        <dbReference type="Proteomes" id="UP001276659"/>
    </source>
</evidence>
<dbReference type="GO" id="GO:0008270">
    <property type="term" value="F:zinc ion binding"/>
    <property type="evidence" value="ECO:0007669"/>
    <property type="project" value="UniProtKB-KW"/>
</dbReference>
<keyword evidence="1" id="KW-0479">Metal-binding</keyword>
<feature type="compositionally biased region" description="Polar residues" evidence="2">
    <location>
        <begin position="130"/>
        <end position="149"/>
    </location>
</feature>
<evidence type="ECO:0000313" key="4">
    <source>
        <dbReference type="EMBL" id="KAK3170048.1"/>
    </source>
</evidence>
<feature type="region of interest" description="Disordered" evidence="2">
    <location>
        <begin position="446"/>
        <end position="472"/>
    </location>
</feature>
<feature type="region of interest" description="Disordered" evidence="2">
    <location>
        <begin position="388"/>
        <end position="423"/>
    </location>
</feature>
<accession>A0AAD9Z5U5</accession>
<evidence type="ECO:0000259" key="3">
    <source>
        <dbReference type="PROSITE" id="PS50157"/>
    </source>
</evidence>
<dbReference type="PROSITE" id="PS50157">
    <property type="entry name" value="ZINC_FINGER_C2H2_2"/>
    <property type="match status" value="1"/>
</dbReference>
<keyword evidence="5" id="KW-1185">Reference proteome</keyword>
<feature type="region of interest" description="Disordered" evidence="2">
    <location>
        <begin position="1"/>
        <end position="59"/>
    </location>
</feature>
<dbReference type="AlphaFoldDB" id="A0AAD9Z5U5"/>
<reference evidence="4" key="1">
    <citation type="submission" date="2022-11" db="EMBL/GenBank/DDBJ databases">
        <title>Chromosomal genome sequence assembly and mating type (MAT) locus characterization of the leprose asexual lichenized fungus Lepraria neglecta (Nyl.) Erichsen.</title>
        <authorList>
            <person name="Allen J.L."/>
            <person name="Pfeffer B."/>
        </authorList>
    </citation>
    <scope>NUCLEOTIDE SEQUENCE</scope>
    <source>
        <strain evidence="4">Allen 5258</strain>
    </source>
</reference>